<reference evidence="4" key="1">
    <citation type="journal article" date="2014" name="Front. Microbiol.">
        <title>High frequency of phylogenetically diverse reductive dehalogenase-homologous genes in deep subseafloor sedimentary metagenomes.</title>
        <authorList>
            <person name="Kawai M."/>
            <person name="Futagami T."/>
            <person name="Toyoda A."/>
            <person name="Takaki Y."/>
            <person name="Nishi S."/>
            <person name="Hori S."/>
            <person name="Arai W."/>
            <person name="Tsubouchi T."/>
            <person name="Morono Y."/>
            <person name="Uchiyama I."/>
            <person name="Ito T."/>
            <person name="Fujiyama A."/>
            <person name="Inagaki F."/>
            <person name="Takami H."/>
        </authorList>
    </citation>
    <scope>NUCLEOTIDE SEQUENCE</scope>
    <source>
        <strain evidence="4">Expedition CK06-06</strain>
    </source>
</reference>
<proteinExistence type="predicted"/>
<feature type="domain" description="Alkyl hydroperoxide reductase subunit C/ Thiol specific antioxidant" evidence="3">
    <location>
        <begin position="62"/>
        <end position="109"/>
    </location>
</feature>
<feature type="region of interest" description="Disordered" evidence="1">
    <location>
        <begin position="1"/>
        <end position="30"/>
    </location>
</feature>
<feature type="non-terminal residue" evidence="4">
    <location>
        <position position="110"/>
    </location>
</feature>
<dbReference type="Pfam" id="PF00578">
    <property type="entry name" value="AhpC-TSA"/>
    <property type="match status" value="1"/>
</dbReference>
<dbReference type="SUPFAM" id="SSF52833">
    <property type="entry name" value="Thioredoxin-like"/>
    <property type="match status" value="1"/>
</dbReference>
<dbReference type="GO" id="GO:0016491">
    <property type="term" value="F:oxidoreductase activity"/>
    <property type="evidence" value="ECO:0007669"/>
    <property type="project" value="InterPro"/>
</dbReference>
<dbReference type="InterPro" id="IPR036249">
    <property type="entry name" value="Thioredoxin-like_sf"/>
</dbReference>
<name>X1EDZ2_9ZZZZ</name>
<feature type="transmembrane region" description="Helical" evidence="2">
    <location>
        <begin position="31"/>
        <end position="54"/>
    </location>
</feature>
<evidence type="ECO:0000313" key="4">
    <source>
        <dbReference type="EMBL" id="GAH15369.1"/>
    </source>
</evidence>
<dbReference type="InterPro" id="IPR000866">
    <property type="entry name" value="AhpC/TSA"/>
</dbReference>
<dbReference type="AlphaFoldDB" id="X1EDZ2"/>
<evidence type="ECO:0000256" key="1">
    <source>
        <dbReference type="SAM" id="MobiDB-lite"/>
    </source>
</evidence>
<keyword evidence="2" id="KW-0472">Membrane</keyword>
<dbReference type="GO" id="GO:0016209">
    <property type="term" value="F:antioxidant activity"/>
    <property type="evidence" value="ECO:0007669"/>
    <property type="project" value="InterPro"/>
</dbReference>
<dbReference type="Gene3D" id="3.40.30.10">
    <property type="entry name" value="Glutaredoxin"/>
    <property type="match status" value="1"/>
</dbReference>
<evidence type="ECO:0000256" key="2">
    <source>
        <dbReference type="SAM" id="Phobius"/>
    </source>
</evidence>
<organism evidence="4">
    <name type="scientific">marine sediment metagenome</name>
    <dbReference type="NCBI Taxonomy" id="412755"/>
    <lineage>
        <taxon>unclassified sequences</taxon>
        <taxon>metagenomes</taxon>
        <taxon>ecological metagenomes</taxon>
    </lineage>
</organism>
<keyword evidence="2" id="KW-1133">Transmembrane helix</keyword>
<accession>X1EDZ2</accession>
<gene>
    <name evidence="4" type="ORF">S01H4_56656</name>
</gene>
<evidence type="ECO:0000259" key="3">
    <source>
        <dbReference type="Pfam" id="PF00578"/>
    </source>
</evidence>
<sequence>MTEAESTPTEINTPSGELKETESPPEQTSSINWGTIGLWAGVIAVLAVLGWGLLKVNEERPDDVAPDFEVTFFDGYEYKNLPTANLSDFEGQPVVLNFWASWCVECKIEA</sequence>
<comment type="caution">
    <text evidence="4">The sequence shown here is derived from an EMBL/GenBank/DDBJ whole genome shotgun (WGS) entry which is preliminary data.</text>
</comment>
<protein>
    <recommendedName>
        <fullName evidence="3">Alkyl hydroperoxide reductase subunit C/ Thiol specific antioxidant domain-containing protein</fullName>
    </recommendedName>
</protein>
<dbReference type="EMBL" id="BART01032853">
    <property type="protein sequence ID" value="GAH15369.1"/>
    <property type="molecule type" value="Genomic_DNA"/>
</dbReference>
<feature type="compositionally biased region" description="Polar residues" evidence="1">
    <location>
        <begin position="1"/>
        <end position="15"/>
    </location>
</feature>
<keyword evidence="2" id="KW-0812">Transmembrane</keyword>